<dbReference type="OMA" id="WVEQCTA"/>
<organism evidence="1 2">
    <name type="scientific">Leptomonas seymouri</name>
    <dbReference type="NCBI Taxonomy" id="5684"/>
    <lineage>
        <taxon>Eukaryota</taxon>
        <taxon>Discoba</taxon>
        <taxon>Euglenozoa</taxon>
        <taxon>Kinetoplastea</taxon>
        <taxon>Metakinetoplastina</taxon>
        <taxon>Trypanosomatida</taxon>
        <taxon>Trypanosomatidae</taxon>
        <taxon>Leishmaniinae</taxon>
        <taxon>Leptomonas</taxon>
    </lineage>
</organism>
<dbReference type="OrthoDB" id="271402at2759"/>
<reference evidence="1 2" key="1">
    <citation type="journal article" date="2015" name="PLoS Pathog.">
        <title>Leptomonas seymouri: Adaptations to the Dixenous Life Cycle Analyzed by Genome Sequencing, Transcriptome Profiling and Co-infection with Leishmania donovani.</title>
        <authorList>
            <person name="Kraeva N."/>
            <person name="Butenko A."/>
            <person name="Hlavacova J."/>
            <person name="Kostygov A."/>
            <person name="Myskova J."/>
            <person name="Grybchuk D."/>
            <person name="Lestinova T."/>
            <person name="Votypka J."/>
            <person name="Volf P."/>
            <person name="Opperdoes F."/>
            <person name="Flegontov P."/>
            <person name="Lukes J."/>
            <person name="Yurchenko V."/>
        </authorList>
    </citation>
    <scope>NUCLEOTIDE SEQUENCE [LARGE SCALE GENOMIC DNA]</scope>
    <source>
        <strain evidence="1 2">ATCC 30220</strain>
    </source>
</reference>
<dbReference type="AlphaFoldDB" id="A0A0N1I6I3"/>
<dbReference type="VEuPathDB" id="TriTrypDB:Lsey_0125_0160"/>
<keyword evidence="2" id="KW-1185">Reference proteome</keyword>
<protein>
    <submittedName>
        <fullName evidence="1">Uncharacterized protein</fullName>
    </submittedName>
</protein>
<name>A0A0N1I6I3_LEPSE</name>
<dbReference type="Proteomes" id="UP000038009">
    <property type="component" value="Unassembled WGS sequence"/>
</dbReference>
<gene>
    <name evidence="1" type="ORF">ABL78_4381</name>
</gene>
<sequence length="261" mass="29007">MSEAIDEILLKWLAETPGVPRRERQALLLKEILAVNTQRSLALHRDAELARISPTEDVDRVEGEEADIDALAERETKLCAALHSTLLEVVDVAEARRVAEYLCVSTDLNFLYGALDVCCVMSLRVMGDGSRQLAQQIRGVDDIINELSEFQESVLLLRVDSSTSPVRVNSSNHTVSHTIAVRGVSPVQSWVLRCEVEMEVGTQVTYYADAECTKALFDLRSSFLFSADGSKVEGISRDFLPRGGHRVDELLRDIHFGSFQS</sequence>
<evidence type="ECO:0000313" key="2">
    <source>
        <dbReference type="Proteomes" id="UP000038009"/>
    </source>
</evidence>
<comment type="caution">
    <text evidence="1">The sequence shown here is derived from an EMBL/GenBank/DDBJ whole genome shotgun (WGS) entry which is preliminary data.</text>
</comment>
<proteinExistence type="predicted"/>
<dbReference type="EMBL" id="LJSK01000125">
    <property type="protein sequence ID" value="KPI86558.1"/>
    <property type="molecule type" value="Genomic_DNA"/>
</dbReference>
<evidence type="ECO:0000313" key="1">
    <source>
        <dbReference type="EMBL" id="KPI86558.1"/>
    </source>
</evidence>
<accession>A0A0N1I6I3</accession>